<accession>V6HRY8</accession>
<comment type="caution">
    <text evidence="1">The sequence shown here is derived from an EMBL/GenBank/DDBJ whole genome shotgun (WGS) entry which is preliminary data.</text>
</comment>
<dbReference type="STRING" id="1049790.LEP1GSC047_1704"/>
<proteinExistence type="predicted"/>
<evidence type="ECO:0000313" key="1">
    <source>
        <dbReference type="EMBL" id="EQA35324.1"/>
    </source>
</evidence>
<organism evidence="1 2">
    <name type="scientific">Leptospira inadai serovar Lyme str. 10</name>
    <dbReference type="NCBI Taxonomy" id="1049790"/>
    <lineage>
        <taxon>Bacteria</taxon>
        <taxon>Pseudomonadati</taxon>
        <taxon>Spirochaetota</taxon>
        <taxon>Spirochaetia</taxon>
        <taxon>Leptospirales</taxon>
        <taxon>Leptospiraceae</taxon>
        <taxon>Leptospira</taxon>
    </lineage>
</organism>
<name>V6HRY8_9LEPT</name>
<reference evidence="1 2" key="1">
    <citation type="submission" date="2013-05" db="EMBL/GenBank/DDBJ databases">
        <authorList>
            <person name="Harkins D.M."/>
            <person name="Durkin A.S."/>
            <person name="Brinkac L.M."/>
            <person name="Haft D.H."/>
            <person name="Selengut J.D."/>
            <person name="Sanka R."/>
            <person name="DePew J."/>
            <person name="Purushe J."/>
            <person name="Hartskeerl R.A."/>
            <person name="Ahmed A."/>
            <person name="van der Linden H."/>
            <person name="Goris M.G.A."/>
            <person name="Vinetz J.M."/>
            <person name="Sutton G.G."/>
            <person name="Nierman W.C."/>
            <person name="Fouts D.E."/>
        </authorList>
    </citation>
    <scope>NUCLEOTIDE SEQUENCE [LARGE SCALE GENOMIC DNA]</scope>
    <source>
        <strain evidence="1 2">10</strain>
    </source>
</reference>
<protein>
    <submittedName>
        <fullName evidence="1">Uncharacterized protein</fullName>
    </submittedName>
</protein>
<dbReference type="EMBL" id="AHMM02000025">
    <property type="protein sequence ID" value="EQA35324.1"/>
    <property type="molecule type" value="Genomic_DNA"/>
</dbReference>
<gene>
    <name evidence="1" type="ORF">LEP1GSC047_1704</name>
</gene>
<dbReference type="AlphaFoldDB" id="V6HRY8"/>
<sequence>MFQFQNGCLESSVVGASYSAFHYLKVYIVRKPGDRRWSRRMSQKPRRATLFRSEISVEIPTVF</sequence>
<evidence type="ECO:0000313" key="2">
    <source>
        <dbReference type="Proteomes" id="UP000018719"/>
    </source>
</evidence>
<dbReference type="Proteomes" id="UP000018719">
    <property type="component" value="Unassembled WGS sequence"/>
</dbReference>